<comment type="similarity">
    <text evidence="1">Belongs to the Gfo/Idh/MocA family.</text>
</comment>
<dbReference type="InterPro" id="IPR000683">
    <property type="entry name" value="Gfo/Idh/MocA-like_OxRdtase_N"/>
</dbReference>
<dbReference type="Gene3D" id="3.40.50.720">
    <property type="entry name" value="NAD(P)-binding Rossmann-like Domain"/>
    <property type="match status" value="1"/>
</dbReference>
<gene>
    <name evidence="4" type="ORF">AM506_11880</name>
</gene>
<organism evidence="4 5">
    <name type="scientific">Rossellomorea vietnamensis</name>
    <dbReference type="NCBI Taxonomy" id="218284"/>
    <lineage>
        <taxon>Bacteria</taxon>
        <taxon>Bacillati</taxon>
        <taxon>Bacillota</taxon>
        <taxon>Bacilli</taxon>
        <taxon>Bacillales</taxon>
        <taxon>Bacillaceae</taxon>
        <taxon>Rossellomorea</taxon>
    </lineage>
</organism>
<dbReference type="Pfam" id="PF02894">
    <property type="entry name" value="GFO_IDH_MocA_C"/>
    <property type="match status" value="1"/>
</dbReference>
<sequence>MQDPIKIGLVGLGSIAESTHVVNLKSSLHAELTAVVDVDGNRAKAISEKYKVKHYFQKVEDMLEKVELDAVMICTPNSTHIPIAMKCAEKGISVFMEKPIGMGTEEVKAYLQLAEERNVMTMVGMTHRFRRDVQILKAYADKGVFGNLYYVKAKLFRRRGTPKGWFTDKALSGGGAMMDIGVHVLDLAWWLTGSPQVQSISGKTVAGLGNYETKYTSSWESSNRQLNKQNVFDVEDFGAAWIRFKNGVVLSLEIAWAMNGEEDEGMEIELFGDKGGAALSPLTIFTEEEGVLARHHPIYEENIPFKDEIDHFIECVRTGSAPLINGEDGYEVLKLLKGIYHSSEQDQEIRF</sequence>
<dbReference type="PANTHER" id="PTHR43249:SF1">
    <property type="entry name" value="D-GLUCOSIDE 3-DEHYDROGENASE"/>
    <property type="match status" value="1"/>
</dbReference>
<dbReference type="InterPro" id="IPR036291">
    <property type="entry name" value="NAD(P)-bd_dom_sf"/>
</dbReference>
<evidence type="ECO:0000313" key="5">
    <source>
        <dbReference type="Proteomes" id="UP000050398"/>
    </source>
</evidence>
<evidence type="ECO:0000259" key="3">
    <source>
        <dbReference type="Pfam" id="PF02894"/>
    </source>
</evidence>
<dbReference type="Gene3D" id="3.30.360.10">
    <property type="entry name" value="Dihydrodipicolinate Reductase, domain 2"/>
    <property type="match status" value="1"/>
</dbReference>
<reference evidence="4 5" key="1">
    <citation type="submission" date="2015-08" db="EMBL/GenBank/DDBJ databases">
        <title>Draft Genome Sequence of Bacillus vietnamensis UCD-SED5.</title>
        <authorList>
            <person name="Lee R.D."/>
            <person name="Jospin G."/>
            <person name="Lang J.M."/>
            <person name="Coil D.A."/>
            <person name="Eisen J.A."/>
        </authorList>
    </citation>
    <scope>NUCLEOTIDE SEQUENCE [LARGE SCALE GENOMIC DNA]</scope>
    <source>
        <strain evidence="4 5">UCD-SED5</strain>
    </source>
</reference>
<accession>A0A0P6WDW6</accession>
<dbReference type="RefSeq" id="WP_060672715.1">
    <property type="nucleotide sequence ID" value="NZ_LIXZ01000008.1"/>
</dbReference>
<evidence type="ECO:0000259" key="2">
    <source>
        <dbReference type="Pfam" id="PF01408"/>
    </source>
</evidence>
<name>A0A0P6WDW6_9BACI</name>
<dbReference type="AlphaFoldDB" id="A0A0P6WDW6"/>
<comment type="caution">
    <text evidence="4">The sequence shown here is derived from an EMBL/GenBank/DDBJ whole genome shotgun (WGS) entry which is preliminary data.</text>
</comment>
<feature type="domain" description="Gfo/Idh/MocA-like oxidoreductase C-terminal" evidence="3">
    <location>
        <begin position="141"/>
        <end position="349"/>
    </location>
</feature>
<dbReference type="PANTHER" id="PTHR43249">
    <property type="entry name" value="UDP-N-ACETYL-2-AMINO-2-DEOXY-D-GLUCURONATE OXIDASE"/>
    <property type="match status" value="1"/>
</dbReference>
<dbReference type="Proteomes" id="UP000050398">
    <property type="component" value="Unassembled WGS sequence"/>
</dbReference>
<dbReference type="SUPFAM" id="SSF55347">
    <property type="entry name" value="Glyceraldehyde-3-phosphate dehydrogenase-like, C-terminal domain"/>
    <property type="match status" value="1"/>
</dbReference>
<dbReference type="InterPro" id="IPR004104">
    <property type="entry name" value="Gfo/Idh/MocA-like_OxRdtase_C"/>
</dbReference>
<dbReference type="Pfam" id="PF01408">
    <property type="entry name" value="GFO_IDH_MocA"/>
    <property type="match status" value="1"/>
</dbReference>
<dbReference type="EMBL" id="LIXZ01000008">
    <property type="protein sequence ID" value="KPL59224.1"/>
    <property type="molecule type" value="Genomic_DNA"/>
</dbReference>
<feature type="domain" description="Gfo/Idh/MocA-like oxidoreductase N-terminal" evidence="2">
    <location>
        <begin position="5"/>
        <end position="124"/>
    </location>
</feature>
<proteinExistence type="inferred from homology"/>
<evidence type="ECO:0000256" key="1">
    <source>
        <dbReference type="ARBA" id="ARBA00010928"/>
    </source>
</evidence>
<dbReference type="GO" id="GO:0000166">
    <property type="term" value="F:nucleotide binding"/>
    <property type="evidence" value="ECO:0007669"/>
    <property type="project" value="InterPro"/>
</dbReference>
<dbReference type="SUPFAM" id="SSF51735">
    <property type="entry name" value="NAD(P)-binding Rossmann-fold domains"/>
    <property type="match status" value="1"/>
</dbReference>
<dbReference type="OrthoDB" id="9815825at2"/>
<dbReference type="PATRIC" id="fig|218284.4.peg.4078"/>
<evidence type="ECO:0000313" key="4">
    <source>
        <dbReference type="EMBL" id="KPL59224.1"/>
    </source>
</evidence>
<dbReference type="InterPro" id="IPR052515">
    <property type="entry name" value="Gfo/Idh/MocA_Oxidoreductase"/>
</dbReference>
<protein>
    <submittedName>
        <fullName evidence="4">Oxidoreductase</fullName>
    </submittedName>
</protein>